<evidence type="ECO:0000313" key="2">
    <source>
        <dbReference type="EMBL" id="ASP21996.1"/>
    </source>
</evidence>
<keyword evidence="1" id="KW-0812">Transmembrane</keyword>
<reference evidence="2 3" key="1">
    <citation type="submission" date="2017-07" db="EMBL/GenBank/DDBJ databases">
        <title>Genome Sequence of Antarctobacter heliothermus Strain SMS3 Isolated from a culture of the Diatom Skeletonema marinoi.</title>
        <authorList>
            <person name="Topel M."/>
            <person name="Pinder M.I.M."/>
            <person name="Johansson O.N."/>
            <person name="Kourtchenko O."/>
            <person name="Godhe A."/>
            <person name="Clarke A.K."/>
        </authorList>
    </citation>
    <scope>NUCLEOTIDE SEQUENCE [LARGE SCALE GENOMIC DNA]</scope>
    <source>
        <strain evidence="2 3">SMS3</strain>
    </source>
</reference>
<keyword evidence="3" id="KW-1185">Reference proteome</keyword>
<dbReference type="AlphaFoldDB" id="A0A222E726"/>
<sequence length="86" mass="10073">MVEFIFLTLGGWALVKAIDFLWLWLRKAIGSFPRMIPFVLVRKEKIADLNQKARCLELLSAAYDQLPVDMQKGQVPTMEEEKPWRH</sequence>
<proteinExistence type="predicted"/>
<organism evidence="2 3">
    <name type="scientific">Antarctobacter heliothermus</name>
    <dbReference type="NCBI Taxonomy" id="74033"/>
    <lineage>
        <taxon>Bacteria</taxon>
        <taxon>Pseudomonadati</taxon>
        <taxon>Pseudomonadota</taxon>
        <taxon>Alphaproteobacteria</taxon>
        <taxon>Rhodobacterales</taxon>
        <taxon>Roseobacteraceae</taxon>
        <taxon>Antarctobacter</taxon>
    </lineage>
</organism>
<protein>
    <submittedName>
        <fullName evidence="2">Uncharacterized protein</fullName>
    </submittedName>
</protein>
<evidence type="ECO:0000313" key="3">
    <source>
        <dbReference type="Proteomes" id="UP000203589"/>
    </source>
</evidence>
<dbReference type="Proteomes" id="UP000203589">
    <property type="component" value="Chromosome"/>
</dbReference>
<dbReference type="EMBL" id="CP022540">
    <property type="protein sequence ID" value="ASP21996.1"/>
    <property type="molecule type" value="Genomic_DNA"/>
</dbReference>
<name>A0A222E726_9RHOB</name>
<accession>A0A222E726</accession>
<keyword evidence="1" id="KW-1133">Transmembrane helix</keyword>
<evidence type="ECO:0000256" key="1">
    <source>
        <dbReference type="SAM" id="Phobius"/>
    </source>
</evidence>
<feature type="transmembrane region" description="Helical" evidence="1">
    <location>
        <begin position="6"/>
        <end position="25"/>
    </location>
</feature>
<keyword evidence="1" id="KW-0472">Membrane</keyword>
<gene>
    <name evidence="2" type="ORF">ANTHELSMS3_03363</name>
</gene>
<dbReference type="RefSeq" id="WP_094035830.1">
    <property type="nucleotide sequence ID" value="NZ_CP022540.1"/>
</dbReference>
<dbReference type="KEGG" id="aht:ANTHELSMS3_03363"/>